<gene>
    <name evidence="2" type="ORF">SUZIE_209610</name>
</gene>
<protein>
    <submittedName>
        <fullName evidence="2">Protein LIAT1</fullName>
    </submittedName>
</protein>
<feature type="region of interest" description="Disordered" evidence="1">
    <location>
        <begin position="198"/>
        <end position="230"/>
    </location>
</feature>
<feature type="region of interest" description="Disordered" evidence="1">
    <location>
        <begin position="92"/>
        <end position="137"/>
    </location>
</feature>
<dbReference type="InterPro" id="IPR038794">
    <property type="entry name" value="LIAT1"/>
</dbReference>
<feature type="region of interest" description="Disordered" evidence="1">
    <location>
        <begin position="1"/>
        <end position="76"/>
    </location>
</feature>
<dbReference type="EMBL" id="JAATJV010443100">
    <property type="protein sequence ID" value="MBZ3890768.1"/>
    <property type="molecule type" value="Genomic_DNA"/>
</dbReference>
<keyword evidence="3" id="KW-1185">Reference proteome</keyword>
<feature type="compositionally biased region" description="Basic and acidic residues" evidence="1">
    <location>
        <begin position="115"/>
        <end position="132"/>
    </location>
</feature>
<dbReference type="PANTHER" id="PTHR36474:SF1">
    <property type="entry name" value="PROTEIN LIAT1"/>
    <property type="match status" value="1"/>
</dbReference>
<proteinExistence type="predicted"/>
<accession>A0AA41NIF0</accession>
<evidence type="ECO:0000313" key="2">
    <source>
        <dbReference type="EMBL" id="MBZ3890768.1"/>
    </source>
</evidence>
<feature type="compositionally biased region" description="Acidic residues" evidence="1">
    <location>
        <begin position="14"/>
        <end position="25"/>
    </location>
</feature>
<name>A0AA41NIF0_SCICA</name>
<dbReference type="Proteomes" id="UP001166674">
    <property type="component" value="Unassembled WGS sequence"/>
</dbReference>
<organism evidence="2 3">
    <name type="scientific">Sciurus carolinensis</name>
    <name type="common">Eastern gray squirrel</name>
    <dbReference type="NCBI Taxonomy" id="30640"/>
    <lineage>
        <taxon>Eukaryota</taxon>
        <taxon>Metazoa</taxon>
        <taxon>Chordata</taxon>
        <taxon>Craniata</taxon>
        <taxon>Vertebrata</taxon>
        <taxon>Euteleostomi</taxon>
        <taxon>Mammalia</taxon>
        <taxon>Eutheria</taxon>
        <taxon>Euarchontoglires</taxon>
        <taxon>Glires</taxon>
        <taxon>Rodentia</taxon>
        <taxon>Sciuromorpha</taxon>
        <taxon>Sciuridae</taxon>
        <taxon>Sciurinae</taxon>
        <taxon>Sciurini</taxon>
        <taxon>Sciurus</taxon>
    </lineage>
</organism>
<comment type="caution">
    <text evidence="2">The sequence shown here is derived from an EMBL/GenBank/DDBJ whole genome shotgun (WGS) entry which is preliminary data.</text>
</comment>
<dbReference type="PANTHER" id="PTHR36474">
    <property type="entry name" value="PROTEIN LIAT1"/>
    <property type="match status" value="1"/>
</dbReference>
<dbReference type="AlphaFoldDB" id="A0AA41NIF0"/>
<sequence length="254" mass="28032">MSRRGGVGAAGFSEECEEDDEEEEAQGGGAAGSPGSRLPPIAVSTSELVKRKVKKKKKKKKTKGSGKGDGIIPSRLSTDTVKNINLLIYSADKHQSRGLKSQPLSSSFHDILNPSKDHGPRSEPKQDKEASKHSPSYSCTVSLPHFAEVEENLSNQINESLRWDGVLTDPEAEKERIRIYKVNRRKRYRILALKSFHSDPSAEDNPENLPYLSDKDCKASSRPPAPKADCPHRYFEGNLSAKFLYSDLATALPE</sequence>
<reference evidence="2" key="1">
    <citation type="submission" date="2020-03" db="EMBL/GenBank/DDBJ databases">
        <title>Studies in the Genomics of Life Span.</title>
        <authorList>
            <person name="Glass D."/>
        </authorList>
    </citation>
    <scope>NUCLEOTIDE SEQUENCE</scope>
    <source>
        <strain evidence="2">SUZIE</strain>
        <tissue evidence="2">Muscle</tissue>
    </source>
</reference>
<feature type="compositionally biased region" description="Polar residues" evidence="1">
    <location>
        <begin position="98"/>
        <end position="108"/>
    </location>
</feature>
<feature type="compositionally biased region" description="Basic residues" evidence="1">
    <location>
        <begin position="51"/>
        <end position="64"/>
    </location>
</feature>
<evidence type="ECO:0000256" key="1">
    <source>
        <dbReference type="SAM" id="MobiDB-lite"/>
    </source>
</evidence>
<evidence type="ECO:0000313" key="3">
    <source>
        <dbReference type="Proteomes" id="UP001166674"/>
    </source>
</evidence>